<dbReference type="Pfam" id="PF13247">
    <property type="entry name" value="Fer4_11"/>
    <property type="match status" value="1"/>
</dbReference>
<keyword evidence="1" id="KW-0004">4Fe-4S</keyword>
<evidence type="ECO:0000256" key="5">
    <source>
        <dbReference type="ARBA" id="ARBA00023014"/>
    </source>
</evidence>
<evidence type="ECO:0000256" key="1">
    <source>
        <dbReference type="ARBA" id="ARBA00022485"/>
    </source>
</evidence>
<dbReference type="PROSITE" id="PS51379">
    <property type="entry name" value="4FE4S_FER_2"/>
    <property type="match status" value="3"/>
</dbReference>
<dbReference type="GO" id="GO:0051539">
    <property type="term" value="F:4 iron, 4 sulfur cluster binding"/>
    <property type="evidence" value="ECO:0007669"/>
    <property type="project" value="UniProtKB-KW"/>
</dbReference>
<dbReference type="PANTHER" id="PTHR42859">
    <property type="entry name" value="OXIDOREDUCTASE"/>
    <property type="match status" value="1"/>
</dbReference>
<dbReference type="PANTHER" id="PTHR42859:SF17">
    <property type="entry name" value="ELECTRON TRANSPORT PROTEIN HYDN-RELATED"/>
    <property type="match status" value="1"/>
</dbReference>
<dbReference type="OrthoDB" id="9779457at2"/>
<dbReference type="KEGG" id="rpc:RPC_4577"/>
<evidence type="ECO:0000256" key="4">
    <source>
        <dbReference type="ARBA" id="ARBA00023004"/>
    </source>
</evidence>
<dbReference type="EMBL" id="CP000301">
    <property type="protein sequence ID" value="ABD90099.1"/>
    <property type="molecule type" value="Genomic_DNA"/>
</dbReference>
<feature type="domain" description="4Fe-4S ferredoxin-type" evidence="6">
    <location>
        <begin position="2"/>
        <end position="34"/>
    </location>
</feature>
<evidence type="ECO:0000313" key="7">
    <source>
        <dbReference type="EMBL" id="ABD90099.1"/>
    </source>
</evidence>
<dbReference type="GO" id="GO:0046872">
    <property type="term" value="F:metal ion binding"/>
    <property type="evidence" value="ECO:0007669"/>
    <property type="project" value="UniProtKB-KW"/>
</dbReference>
<name>Q20XN7_RHOPB</name>
<gene>
    <name evidence="7" type="ordered locus">RPC_4577</name>
</gene>
<evidence type="ECO:0000256" key="3">
    <source>
        <dbReference type="ARBA" id="ARBA00022737"/>
    </source>
</evidence>
<dbReference type="SUPFAM" id="SSF54862">
    <property type="entry name" value="4Fe-4S ferredoxins"/>
    <property type="match status" value="1"/>
</dbReference>
<sequence length="188" mass="20035">MNRFIVSEPNKCIGCHTCEVACALAHEASQSVDALTPSNFAPRIRLMQTLTVSTPVTCHHCEEAPCLKACPSGAIYYKAGTVQVDQSHCLGCKTCVVACPFGVMEVITHPTYRTFAGVTVADGLKAEAHKCDLCINREKGPACVEVCPTAALHVMDEAKMAELQRERRLRSAVSGGLTGTAGDIINAN</sequence>
<feature type="domain" description="4Fe-4S ferredoxin-type" evidence="6">
    <location>
        <begin position="80"/>
        <end position="109"/>
    </location>
</feature>
<organism evidence="7">
    <name type="scientific">Rhodopseudomonas palustris (strain BisB18)</name>
    <dbReference type="NCBI Taxonomy" id="316056"/>
    <lineage>
        <taxon>Bacteria</taxon>
        <taxon>Pseudomonadati</taxon>
        <taxon>Pseudomonadota</taxon>
        <taxon>Alphaproteobacteria</taxon>
        <taxon>Hyphomicrobiales</taxon>
        <taxon>Nitrobacteraceae</taxon>
        <taxon>Rhodopseudomonas</taxon>
    </lineage>
</organism>
<keyword evidence="4" id="KW-0408">Iron</keyword>
<evidence type="ECO:0000259" key="6">
    <source>
        <dbReference type="PROSITE" id="PS51379"/>
    </source>
</evidence>
<evidence type="ECO:0000256" key="2">
    <source>
        <dbReference type="ARBA" id="ARBA00022723"/>
    </source>
</evidence>
<keyword evidence="5" id="KW-0411">Iron-sulfur</keyword>
<dbReference type="HOGENOM" id="CLU_043374_3_0_5"/>
<dbReference type="CDD" id="cd10554">
    <property type="entry name" value="HycB_like"/>
    <property type="match status" value="1"/>
</dbReference>
<dbReference type="RefSeq" id="WP_011474977.1">
    <property type="nucleotide sequence ID" value="NC_007925.1"/>
</dbReference>
<keyword evidence="3" id="KW-0677">Repeat</keyword>
<dbReference type="eggNOG" id="COG1142">
    <property type="taxonomic scope" value="Bacteria"/>
</dbReference>
<dbReference type="Pfam" id="PF12800">
    <property type="entry name" value="Fer4_4"/>
    <property type="match status" value="1"/>
</dbReference>
<dbReference type="AlphaFoldDB" id="Q20XN7"/>
<proteinExistence type="predicted"/>
<keyword evidence="2" id="KW-0479">Metal-binding</keyword>
<dbReference type="Gene3D" id="3.30.70.20">
    <property type="match status" value="2"/>
</dbReference>
<dbReference type="InterPro" id="IPR017896">
    <property type="entry name" value="4Fe4S_Fe-S-bd"/>
</dbReference>
<feature type="domain" description="4Fe-4S ferredoxin-type" evidence="6">
    <location>
        <begin position="124"/>
        <end position="157"/>
    </location>
</feature>
<accession>Q20XN7</accession>
<protein>
    <submittedName>
        <fullName evidence="7">4Fe-4S ferredoxin, iron-sulfur binding</fullName>
    </submittedName>
</protein>
<dbReference type="PROSITE" id="PS00198">
    <property type="entry name" value="4FE4S_FER_1"/>
    <property type="match status" value="1"/>
</dbReference>
<reference evidence="7" key="1">
    <citation type="submission" date="2006-03" db="EMBL/GenBank/DDBJ databases">
        <title>Complete sequence of Rhodopseudomonas palustris BisB18.</title>
        <authorList>
            <consortium name="US DOE Joint Genome Institute"/>
            <person name="Copeland A."/>
            <person name="Lucas S."/>
            <person name="Lapidus A."/>
            <person name="Barry K."/>
            <person name="Detter J.C."/>
            <person name="Glavina del Rio T."/>
            <person name="Hammon N."/>
            <person name="Israni S."/>
            <person name="Dalin E."/>
            <person name="Tice H."/>
            <person name="Pitluck S."/>
            <person name="Chain P."/>
            <person name="Malfatti S."/>
            <person name="Shin M."/>
            <person name="Vergez L."/>
            <person name="Schmutz J."/>
            <person name="Larimer F."/>
            <person name="Land M."/>
            <person name="Hauser L."/>
            <person name="Pelletier D.A."/>
            <person name="Kyrpides N."/>
            <person name="Anderson I."/>
            <person name="Oda Y."/>
            <person name="Harwood C.S."/>
            <person name="Richardson P."/>
        </authorList>
    </citation>
    <scope>NUCLEOTIDE SEQUENCE [LARGE SCALE GENOMIC DNA]</scope>
    <source>
        <strain evidence="7">BisB18</strain>
    </source>
</reference>
<dbReference type="STRING" id="316056.RPC_4577"/>
<dbReference type="InterPro" id="IPR050294">
    <property type="entry name" value="RnfB_subfamily"/>
</dbReference>
<dbReference type="InterPro" id="IPR017900">
    <property type="entry name" value="4Fe4S_Fe_S_CS"/>
</dbReference>